<dbReference type="SUPFAM" id="SSF54197">
    <property type="entry name" value="HIT-like"/>
    <property type="match status" value="1"/>
</dbReference>
<dbReference type="InterPro" id="IPR006767">
    <property type="entry name" value="Cwf19-like_C_dom-2"/>
</dbReference>
<dbReference type="GO" id="GO:0071014">
    <property type="term" value="C:post-mRNA release spliceosomal complex"/>
    <property type="evidence" value="ECO:0007669"/>
    <property type="project" value="TreeGrafter"/>
</dbReference>
<dbReference type="InterPro" id="IPR036265">
    <property type="entry name" value="HIT-like_sf"/>
</dbReference>
<dbReference type="InterPro" id="IPR006768">
    <property type="entry name" value="Cwf19-like_C_dom-1"/>
</dbReference>
<name>A4S385_OSTLU</name>
<dbReference type="PANTHER" id="PTHR12072">
    <property type="entry name" value="CWF19, CELL CYCLE CONTROL PROTEIN"/>
    <property type="match status" value="1"/>
</dbReference>
<dbReference type="GeneID" id="5004205"/>
<dbReference type="EMBL" id="CP000590">
    <property type="protein sequence ID" value="ABO98345.1"/>
    <property type="molecule type" value="Genomic_DNA"/>
</dbReference>
<dbReference type="OMA" id="ISECEFC"/>
<protein>
    <recommendedName>
        <fullName evidence="6">Cwf19-like C-terminal domain-containing protein</fullName>
    </recommendedName>
</protein>
<sequence>MYESRNKKWSGAKQQARAKEQAVRDFKRAQALHNKCLFCMDAPNKPKHLHVAYGNLAYLMLPPHGRLVPGHCLIAPIAHAQSSRAVDEDVWEEMRNFKKCLVRMFAQEGKACCFIETAMKFGHGGMHAVVECIPIPQEMSEKAKMYFRKEIDECESEWSTHDAKKCLSTAPPKGLRSTIPANFPYTHVEFGMQGGFVHVIDDESKWNRNFGRNILIGLLNLPEHLTDAKQRPLAPALLRDEMEAFLKMYEPCDWTTQLD</sequence>
<evidence type="ECO:0000259" key="3">
    <source>
        <dbReference type="Pfam" id="PF04677"/>
    </source>
</evidence>
<evidence type="ECO:0000313" key="5">
    <source>
        <dbReference type="Proteomes" id="UP000001568"/>
    </source>
</evidence>
<dbReference type="OrthoDB" id="2113965at2759"/>
<dbReference type="AlphaFoldDB" id="A4S385"/>
<dbReference type="InterPro" id="IPR040194">
    <property type="entry name" value="Cwf19-like"/>
</dbReference>
<dbReference type="GO" id="GO:0000398">
    <property type="term" value="P:mRNA splicing, via spliceosome"/>
    <property type="evidence" value="ECO:0007669"/>
    <property type="project" value="TreeGrafter"/>
</dbReference>
<feature type="domain" description="Cwf19-like protein C-terminal" evidence="2">
    <location>
        <begin position="157"/>
        <end position="255"/>
    </location>
</feature>
<gene>
    <name evidence="4" type="ORF">OSTLU_38158</name>
</gene>
<dbReference type="STRING" id="436017.A4S385"/>
<comment type="similarity">
    <text evidence="1">Belongs to the CWF19 family.</text>
</comment>
<evidence type="ECO:0000313" key="4">
    <source>
        <dbReference type="EMBL" id="ABO98345.1"/>
    </source>
</evidence>
<dbReference type="Pfam" id="PF04676">
    <property type="entry name" value="CwfJ_C_2"/>
    <property type="match status" value="1"/>
</dbReference>
<dbReference type="Pfam" id="PF04677">
    <property type="entry name" value="CwfJ_C_1"/>
    <property type="match status" value="1"/>
</dbReference>
<dbReference type="KEGG" id="olu:OSTLU_38158"/>
<dbReference type="RefSeq" id="XP_001420052.1">
    <property type="nucleotide sequence ID" value="XM_001420015.1"/>
</dbReference>
<evidence type="ECO:0000256" key="1">
    <source>
        <dbReference type="ARBA" id="ARBA00006795"/>
    </source>
</evidence>
<keyword evidence="5" id="KW-1185">Reference proteome</keyword>
<dbReference type="Proteomes" id="UP000001568">
    <property type="component" value="Chromosome 10"/>
</dbReference>
<dbReference type="Gramene" id="ABO98345">
    <property type="protein sequence ID" value="ABO98345"/>
    <property type="gene ID" value="OSTLU_38158"/>
</dbReference>
<dbReference type="HOGENOM" id="CLU_078099_0_0_1"/>
<organism evidence="4 5">
    <name type="scientific">Ostreococcus lucimarinus (strain CCE9901)</name>
    <dbReference type="NCBI Taxonomy" id="436017"/>
    <lineage>
        <taxon>Eukaryota</taxon>
        <taxon>Viridiplantae</taxon>
        <taxon>Chlorophyta</taxon>
        <taxon>Mamiellophyceae</taxon>
        <taxon>Mamiellales</taxon>
        <taxon>Bathycoccaceae</taxon>
        <taxon>Ostreococcus</taxon>
    </lineage>
</organism>
<proteinExistence type="inferred from homology"/>
<dbReference type="Gene3D" id="3.30.428.10">
    <property type="entry name" value="HIT-like"/>
    <property type="match status" value="1"/>
</dbReference>
<evidence type="ECO:0000259" key="2">
    <source>
        <dbReference type="Pfam" id="PF04676"/>
    </source>
</evidence>
<dbReference type="eggNOG" id="KOG2477">
    <property type="taxonomic scope" value="Eukaryota"/>
</dbReference>
<accession>A4S385</accession>
<evidence type="ECO:0008006" key="6">
    <source>
        <dbReference type="Google" id="ProtNLM"/>
    </source>
</evidence>
<feature type="domain" description="Cwf19-like C-terminal" evidence="3">
    <location>
        <begin position="25"/>
        <end position="148"/>
    </location>
</feature>
<dbReference type="PANTHER" id="PTHR12072:SF5">
    <property type="entry name" value="CWF19-LIKE PROTEIN 2"/>
    <property type="match status" value="1"/>
</dbReference>
<reference evidence="4 5" key="1">
    <citation type="journal article" date="2007" name="Proc. Natl. Acad. Sci. U.S.A.">
        <title>The tiny eukaryote Ostreococcus provides genomic insights into the paradox of plankton speciation.</title>
        <authorList>
            <person name="Palenik B."/>
            <person name="Grimwood J."/>
            <person name="Aerts A."/>
            <person name="Rouze P."/>
            <person name="Salamov A."/>
            <person name="Putnam N."/>
            <person name="Dupont C."/>
            <person name="Jorgensen R."/>
            <person name="Derelle E."/>
            <person name="Rombauts S."/>
            <person name="Zhou K."/>
            <person name="Otillar R."/>
            <person name="Merchant S.S."/>
            <person name="Podell S."/>
            <person name="Gaasterland T."/>
            <person name="Napoli C."/>
            <person name="Gendler K."/>
            <person name="Manuell A."/>
            <person name="Tai V."/>
            <person name="Vallon O."/>
            <person name="Piganeau G."/>
            <person name="Jancek S."/>
            <person name="Heijde M."/>
            <person name="Jabbari K."/>
            <person name="Bowler C."/>
            <person name="Lohr M."/>
            <person name="Robbens S."/>
            <person name="Werner G."/>
            <person name="Dubchak I."/>
            <person name="Pazour G.J."/>
            <person name="Ren Q."/>
            <person name="Paulsen I."/>
            <person name="Delwiche C."/>
            <person name="Schmutz J."/>
            <person name="Rokhsar D."/>
            <person name="Van de Peer Y."/>
            <person name="Moreau H."/>
            <person name="Grigoriev I.V."/>
        </authorList>
    </citation>
    <scope>NUCLEOTIDE SEQUENCE [LARGE SCALE GENOMIC DNA]</scope>
    <source>
        <strain evidence="4 5">CCE9901</strain>
    </source>
</reference>